<evidence type="ECO:0000256" key="2">
    <source>
        <dbReference type="ARBA" id="ARBA00023002"/>
    </source>
</evidence>
<gene>
    <name evidence="3" type="ORF">BST27_18615</name>
</gene>
<dbReference type="SUPFAM" id="SSF51735">
    <property type="entry name" value="NAD(P)-binding Rossmann-fold domains"/>
    <property type="match status" value="1"/>
</dbReference>
<dbReference type="RefSeq" id="WP_069419319.1">
    <property type="nucleotide sequence ID" value="NZ_CBCRZH010000050.1"/>
</dbReference>
<dbReference type="OrthoDB" id="7064009at2"/>
<evidence type="ECO:0000313" key="3">
    <source>
        <dbReference type="EMBL" id="ORB00274.1"/>
    </source>
</evidence>
<accession>A0A1E3SEV3</accession>
<organism evidence="3 4">
    <name type="scientific">Mycobacterium intermedium</name>
    <dbReference type="NCBI Taxonomy" id="28445"/>
    <lineage>
        <taxon>Bacteria</taxon>
        <taxon>Bacillati</taxon>
        <taxon>Actinomycetota</taxon>
        <taxon>Actinomycetes</taxon>
        <taxon>Mycobacteriales</taxon>
        <taxon>Mycobacteriaceae</taxon>
        <taxon>Mycobacterium</taxon>
        <taxon>Mycobacterium simiae complex</taxon>
    </lineage>
</organism>
<evidence type="ECO:0000313" key="4">
    <source>
        <dbReference type="Proteomes" id="UP000192739"/>
    </source>
</evidence>
<name>A0A1E3SEV3_MYCIE</name>
<proteinExistence type="inferred from homology"/>
<comment type="similarity">
    <text evidence="1">Belongs to the short-chain dehydrogenases/reductases (SDR) family.</text>
</comment>
<dbReference type="GO" id="GO:0016616">
    <property type="term" value="F:oxidoreductase activity, acting on the CH-OH group of donors, NAD or NADP as acceptor"/>
    <property type="evidence" value="ECO:0007669"/>
    <property type="project" value="TreeGrafter"/>
</dbReference>
<dbReference type="Gene3D" id="3.40.50.720">
    <property type="entry name" value="NAD(P)-binding Rossmann-like Domain"/>
    <property type="match status" value="1"/>
</dbReference>
<dbReference type="InterPro" id="IPR002347">
    <property type="entry name" value="SDR_fam"/>
</dbReference>
<dbReference type="Proteomes" id="UP000192739">
    <property type="component" value="Unassembled WGS sequence"/>
</dbReference>
<dbReference type="PANTHER" id="PTHR42760:SF40">
    <property type="entry name" value="3-OXOACYL-[ACYL-CARRIER-PROTEIN] REDUCTASE, CHLOROPLASTIC"/>
    <property type="match status" value="1"/>
</dbReference>
<dbReference type="PRINTS" id="PR00080">
    <property type="entry name" value="SDRFAMILY"/>
</dbReference>
<comment type="caution">
    <text evidence="3">The sequence shown here is derived from an EMBL/GenBank/DDBJ whole genome shotgun (WGS) entry which is preliminary data.</text>
</comment>
<evidence type="ECO:0000256" key="1">
    <source>
        <dbReference type="ARBA" id="ARBA00006484"/>
    </source>
</evidence>
<reference evidence="3 4" key="1">
    <citation type="submission" date="2017-02" db="EMBL/GenBank/DDBJ databases">
        <title>The new phylogeny of genus Mycobacterium.</title>
        <authorList>
            <person name="Tortoli E."/>
            <person name="Trovato A."/>
            <person name="Cirillo D.M."/>
        </authorList>
    </citation>
    <scope>NUCLEOTIDE SEQUENCE [LARGE SCALE GENOMIC DNA]</scope>
    <source>
        <strain evidence="3 4">DSM 44049</strain>
    </source>
</reference>
<dbReference type="PRINTS" id="PR00081">
    <property type="entry name" value="GDHRDH"/>
</dbReference>
<dbReference type="AlphaFoldDB" id="A0A1E3SEV3"/>
<dbReference type="InterPro" id="IPR020904">
    <property type="entry name" value="Sc_DH/Rdtase_CS"/>
</dbReference>
<dbReference type="Pfam" id="PF13561">
    <property type="entry name" value="adh_short_C2"/>
    <property type="match status" value="1"/>
</dbReference>
<dbReference type="EMBL" id="MVHT01000054">
    <property type="protein sequence ID" value="ORB00274.1"/>
    <property type="molecule type" value="Genomic_DNA"/>
</dbReference>
<dbReference type="STRING" id="28445.BHQ20_11785"/>
<dbReference type="InterPro" id="IPR036291">
    <property type="entry name" value="NAD(P)-bd_dom_sf"/>
</dbReference>
<dbReference type="PANTHER" id="PTHR42760">
    <property type="entry name" value="SHORT-CHAIN DEHYDROGENASES/REDUCTASES FAMILY MEMBER"/>
    <property type="match status" value="1"/>
</dbReference>
<keyword evidence="4" id="KW-1185">Reference proteome</keyword>
<dbReference type="PROSITE" id="PS00061">
    <property type="entry name" value="ADH_SHORT"/>
    <property type="match status" value="1"/>
</dbReference>
<dbReference type="GO" id="GO:0030497">
    <property type="term" value="P:fatty acid elongation"/>
    <property type="evidence" value="ECO:0007669"/>
    <property type="project" value="TreeGrafter"/>
</dbReference>
<sequence length="259" mass="26345">MTRSAHSDLAGKAAIVTGAGAGIGFAVAERLVAEGCNVLCADVDGAAADAAALKIGSGAVGHRVDVSDEAQVIGMVEACVAEFGGVDKLVANAGVVHFASLTDTTVEDFDRIIAINLRGAWLCTKHAAPRMIERGGGAIVNMSSLAGHIGVAGSSAYGMSKAGISHLSRVTAAELRPYCVRSNALLPAFVDTPMQQTAMTMFDETLGAGGARQLITRLQGRMAAPEEMAGIVAFLLSDDASMINGSTQIADGGTIAALW</sequence>
<dbReference type="FunFam" id="3.40.50.720:FF:000084">
    <property type="entry name" value="Short-chain dehydrogenase reductase"/>
    <property type="match status" value="1"/>
</dbReference>
<keyword evidence="2" id="KW-0560">Oxidoreductase</keyword>
<protein>
    <submittedName>
        <fullName evidence="3">Oxidoreductase</fullName>
    </submittedName>
</protein>